<gene>
    <name evidence="2" type="ORF">GCM10011376_37960</name>
</gene>
<feature type="region of interest" description="Disordered" evidence="1">
    <location>
        <begin position="24"/>
        <end position="75"/>
    </location>
</feature>
<dbReference type="Proteomes" id="UP000597341">
    <property type="component" value="Unassembled WGS sequence"/>
</dbReference>
<accession>A0ABQ3HR83</accession>
<feature type="compositionally biased region" description="Gly residues" evidence="1">
    <location>
        <begin position="24"/>
        <end position="47"/>
    </location>
</feature>
<evidence type="ECO:0008006" key="4">
    <source>
        <dbReference type="Google" id="ProtNLM"/>
    </source>
</evidence>
<evidence type="ECO:0000313" key="3">
    <source>
        <dbReference type="Proteomes" id="UP000597341"/>
    </source>
</evidence>
<evidence type="ECO:0000313" key="2">
    <source>
        <dbReference type="EMBL" id="GHE19186.1"/>
    </source>
</evidence>
<dbReference type="EMBL" id="BNAD01000019">
    <property type="protein sequence ID" value="GHE19186.1"/>
    <property type="molecule type" value="Genomic_DNA"/>
</dbReference>
<reference evidence="3" key="1">
    <citation type="journal article" date="2019" name="Int. J. Syst. Evol. Microbiol.">
        <title>The Global Catalogue of Microorganisms (GCM) 10K type strain sequencing project: providing services to taxonomists for standard genome sequencing and annotation.</title>
        <authorList>
            <consortium name="The Broad Institute Genomics Platform"/>
            <consortium name="The Broad Institute Genome Sequencing Center for Infectious Disease"/>
            <person name="Wu L."/>
            <person name="Ma J."/>
        </authorList>
    </citation>
    <scope>NUCLEOTIDE SEQUENCE [LARGE SCALE GENOMIC DNA]</scope>
    <source>
        <strain evidence="3">CGMCC 1.12791</strain>
    </source>
</reference>
<organism evidence="2 3">
    <name type="scientific">Nocardioides flavus</name>
    <name type="common">ex Wang et al. 2016</name>
    <dbReference type="NCBI Taxonomy" id="2058780"/>
    <lineage>
        <taxon>Bacteria</taxon>
        <taxon>Bacillati</taxon>
        <taxon>Actinomycetota</taxon>
        <taxon>Actinomycetes</taxon>
        <taxon>Propionibacteriales</taxon>
        <taxon>Nocardioidaceae</taxon>
        <taxon>Nocardioides</taxon>
    </lineage>
</organism>
<sequence length="75" mass="7872">MLEFLSNNWLWILLIGGMLFMHLGHGGHGGGGGQSGHTGHGGCGGHQHSGDHDQAPADQTPGQPHEHRTDDSSSR</sequence>
<keyword evidence="3" id="KW-1185">Reference proteome</keyword>
<evidence type="ECO:0000256" key="1">
    <source>
        <dbReference type="SAM" id="MobiDB-lite"/>
    </source>
</evidence>
<protein>
    <recommendedName>
        <fullName evidence="4">DUF2933 domain-containing protein</fullName>
    </recommendedName>
</protein>
<comment type="caution">
    <text evidence="2">The sequence shown here is derived from an EMBL/GenBank/DDBJ whole genome shotgun (WGS) entry which is preliminary data.</text>
</comment>
<proteinExistence type="predicted"/>
<name>A0ABQ3HR83_9ACTN</name>
<feature type="compositionally biased region" description="Basic and acidic residues" evidence="1">
    <location>
        <begin position="64"/>
        <end position="75"/>
    </location>
</feature>